<feature type="transmembrane region" description="Helical" evidence="2">
    <location>
        <begin position="25"/>
        <end position="52"/>
    </location>
</feature>
<evidence type="ECO:0000256" key="2">
    <source>
        <dbReference type="SAM" id="Phobius"/>
    </source>
</evidence>
<evidence type="ECO:0000313" key="3">
    <source>
        <dbReference type="EMBL" id="MDT9591830.1"/>
    </source>
</evidence>
<dbReference type="EMBL" id="JAVYII010000001">
    <property type="protein sequence ID" value="MDT9591830.1"/>
    <property type="molecule type" value="Genomic_DNA"/>
</dbReference>
<keyword evidence="2" id="KW-0472">Membrane</keyword>
<reference evidence="3 4" key="1">
    <citation type="submission" date="2023-08" db="EMBL/GenBank/DDBJ databases">
        <title>Nocardioides seae sp. nov., a bacterium isolated from a soil.</title>
        <authorList>
            <person name="Wang X."/>
        </authorList>
    </citation>
    <scope>NUCLEOTIDE SEQUENCE [LARGE SCALE GENOMIC DNA]</scope>
    <source>
        <strain evidence="3 4">YZH12</strain>
    </source>
</reference>
<organism evidence="3 4">
    <name type="scientific">Nocardioides imazamoxiresistens</name>
    <dbReference type="NCBI Taxonomy" id="3231893"/>
    <lineage>
        <taxon>Bacteria</taxon>
        <taxon>Bacillati</taxon>
        <taxon>Actinomycetota</taxon>
        <taxon>Actinomycetes</taxon>
        <taxon>Propionibacteriales</taxon>
        <taxon>Nocardioidaceae</taxon>
        <taxon>Nocardioides</taxon>
    </lineage>
</organism>
<evidence type="ECO:0000256" key="1">
    <source>
        <dbReference type="SAM" id="MobiDB-lite"/>
    </source>
</evidence>
<dbReference type="RefSeq" id="WP_315730867.1">
    <property type="nucleotide sequence ID" value="NZ_JAVYII010000001.1"/>
</dbReference>
<evidence type="ECO:0000313" key="4">
    <source>
        <dbReference type="Proteomes" id="UP001268542"/>
    </source>
</evidence>
<keyword evidence="2" id="KW-0812">Transmembrane</keyword>
<comment type="caution">
    <text evidence="3">The sequence shown here is derived from an EMBL/GenBank/DDBJ whole genome shotgun (WGS) entry which is preliminary data.</text>
</comment>
<dbReference type="Proteomes" id="UP001268542">
    <property type="component" value="Unassembled WGS sequence"/>
</dbReference>
<sequence length="58" mass="6430">MTQEPGWWGQHPPMPPPPPRPPERFPWVAVTVVGSILASGVGLVTLLGLMMWPYLTHD</sequence>
<feature type="region of interest" description="Disordered" evidence="1">
    <location>
        <begin position="1"/>
        <end position="21"/>
    </location>
</feature>
<name>A0ABU3PRH1_9ACTN</name>
<proteinExistence type="predicted"/>
<accession>A0ABU3PRH1</accession>
<gene>
    <name evidence="3" type="ORF">RDV89_02030</name>
</gene>
<keyword evidence="4" id="KW-1185">Reference proteome</keyword>
<protein>
    <submittedName>
        <fullName evidence="3">Uncharacterized protein</fullName>
    </submittedName>
</protein>
<keyword evidence="2" id="KW-1133">Transmembrane helix</keyword>